<proteinExistence type="predicted"/>
<keyword evidence="2" id="KW-0808">Transferase</keyword>
<dbReference type="InterPro" id="IPR000477">
    <property type="entry name" value="RT_dom"/>
</dbReference>
<reference evidence="2 3" key="1">
    <citation type="journal article" date="2018" name="Front. Plant Sci.">
        <title>Red Clover (Trifolium pratense) and Zigzag Clover (T. medium) - A Picture of Genomic Similarities and Differences.</title>
        <authorList>
            <person name="Dluhosova J."/>
            <person name="Istvanek J."/>
            <person name="Nedelnik J."/>
            <person name="Repkova J."/>
        </authorList>
    </citation>
    <scope>NUCLEOTIDE SEQUENCE [LARGE SCALE GENOMIC DNA]</scope>
    <source>
        <strain evidence="3">cv. 10/8</strain>
        <tissue evidence="2">Leaf</tissue>
    </source>
</reference>
<organism evidence="2 3">
    <name type="scientific">Trifolium medium</name>
    <dbReference type="NCBI Taxonomy" id="97028"/>
    <lineage>
        <taxon>Eukaryota</taxon>
        <taxon>Viridiplantae</taxon>
        <taxon>Streptophyta</taxon>
        <taxon>Embryophyta</taxon>
        <taxon>Tracheophyta</taxon>
        <taxon>Spermatophyta</taxon>
        <taxon>Magnoliopsida</taxon>
        <taxon>eudicotyledons</taxon>
        <taxon>Gunneridae</taxon>
        <taxon>Pentapetalae</taxon>
        <taxon>rosids</taxon>
        <taxon>fabids</taxon>
        <taxon>Fabales</taxon>
        <taxon>Fabaceae</taxon>
        <taxon>Papilionoideae</taxon>
        <taxon>50 kb inversion clade</taxon>
        <taxon>NPAAA clade</taxon>
        <taxon>Hologalegina</taxon>
        <taxon>IRL clade</taxon>
        <taxon>Trifolieae</taxon>
        <taxon>Trifolium</taxon>
    </lineage>
</organism>
<dbReference type="GO" id="GO:0003964">
    <property type="term" value="F:RNA-directed DNA polymerase activity"/>
    <property type="evidence" value="ECO:0007669"/>
    <property type="project" value="UniProtKB-KW"/>
</dbReference>
<keyword evidence="3" id="KW-1185">Reference proteome</keyword>
<keyword evidence="2" id="KW-0548">Nucleotidyltransferase</keyword>
<sequence>MSILVNGSPTEEINIQRGLKQGDPLAPFLFLLVAEGLGGLMRKAVELNRFSGFRVGRRGVVISHLQYADDTLCIGEASVENLWALKAILRGFEMVSGLKDW</sequence>
<dbReference type="EMBL" id="LXQA010077729">
    <property type="protein sequence ID" value="MCI10815.1"/>
    <property type="molecule type" value="Genomic_DNA"/>
</dbReference>
<comment type="caution">
    <text evidence="2">The sequence shown here is derived from an EMBL/GenBank/DDBJ whole genome shotgun (WGS) entry which is preliminary data.</text>
</comment>
<feature type="domain" description="Reverse transcriptase" evidence="1">
    <location>
        <begin position="5"/>
        <end position="87"/>
    </location>
</feature>
<evidence type="ECO:0000313" key="2">
    <source>
        <dbReference type="EMBL" id="MCI10815.1"/>
    </source>
</evidence>
<dbReference type="AlphaFoldDB" id="A0A392PIT9"/>
<evidence type="ECO:0000259" key="1">
    <source>
        <dbReference type="Pfam" id="PF00078"/>
    </source>
</evidence>
<keyword evidence="2" id="KW-0695">RNA-directed DNA polymerase</keyword>
<evidence type="ECO:0000313" key="3">
    <source>
        <dbReference type="Proteomes" id="UP000265520"/>
    </source>
</evidence>
<accession>A0A392PIT9</accession>
<dbReference type="Proteomes" id="UP000265520">
    <property type="component" value="Unassembled WGS sequence"/>
</dbReference>
<dbReference type="Pfam" id="PF00078">
    <property type="entry name" value="RVT_1"/>
    <property type="match status" value="1"/>
</dbReference>
<name>A0A392PIT9_9FABA</name>
<protein>
    <submittedName>
        <fullName evidence="2">LINE-1 reverse transcriptase like</fullName>
    </submittedName>
</protein>